<comment type="caution">
    <text evidence="2">The sequence shown here is derived from an EMBL/GenBank/DDBJ whole genome shotgun (WGS) entry which is preliminary data.</text>
</comment>
<gene>
    <name evidence="2" type="ORF">S01H4_25135</name>
</gene>
<feature type="transmembrane region" description="Helical" evidence="1">
    <location>
        <begin position="102"/>
        <end position="121"/>
    </location>
</feature>
<feature type="transmembrane region" description="Helical" evidence="1">
    <location>
        <begin position="46"/>
        <end position="69"/>
    </location>
</feature>
<keyword evidence="1" id="KW-0472">Membrane</keyword>
<organism evidence="2">
    <name type="scientific">marine sediment metagenome</name>
    <dbReference type="NCBI Taxonomy" id="412755"/>
    <lineage>
        <taxon>unclassified sequences</taxon>
        <taxon>metagenomes</taxon>
        <taxon>ecological metagenomes</taxon>
    </lineage>
</organism>
<protein>
    <submittedName>
        <fullName evidence="2">Uncharacterized protein</fullName>
    </submittedName>
</protein>
<evidence type="ECO:0000256" key="1">
    <source>
        <dbReference type="SAM" id="Phobius"/>
    </source>
</evidence>
<feature type="transmembrane region" description="Helical" evidence="1">
    <location>
        <begin position="12"/>
        <end position="34"/>
    </location>
</feature>
<feature type="transmembrane region" description="Helical" evidence="1">
    <location>
        <begin position="78"/>
        <end position="96"/>
    </location>
</feature>
<proteinExistence type="predicted"/>
<dbReference type="AlphaFoldDB" id="X1C8B9"/>
<reference evidence="2" key="1">
    <citation type="journal article" date="2014" name="Front. Microbiol.">
        <title>High frequency of phylogenetically diverse reductive dehalogenase-homologous genes in deep subseafloor sedimentary metagenomes.</title>
        <authorList>
            <person name="Kawai M."/>
            <person name="Futagami T."/>
            <person name="Toyoda A."/>
            <person name="Takaki Y."/>
            <person name="Nishi S."/>
            <person name="Hori S."/>
            <person name="Arai W."/>
            <person name="Tsubouchi T."/>
            <person name="Morono Y."/>
            <person name="Uchiyama I."/>
            <person name="Ito T."/>
            <person name="Fujiyama A."/>
            <person name="Inagaki F."/>
            <person name="Takami H."/>
        </authorList>
    </citation>
    <scope>NUCLEOTIDE SEQUENCE</scope>
    <source>
        <strain evidence="2">Expedition CK06-06</strain>
    </source>
</reference>
<keyword evidence="1" id="KW-1133">Transmembrane helix</keyword>
<sequence>MKGKVKTIWNYFWVAVYTLLTSILFSSGIVAFIIPHHFVVTSGGSIPLVTKLICYGLGIFQVILGLWLFTKANKSHKTVILILIPILTMILVLNYLWIAVYILLTSILFLTITQFLGRVFLG</sequence>
<dbReference type="EMBL" id="BART01011916">
    <property type="protein sequence ID" value="GAG89512.1"/>
    <property type="molecule type" value="Genomic_DNA"/>
</dbReference>
<evidence type="ECO:0000313" key="2">
    <source>
        <dbReference type="EMBL" id="GAG89512.1"/>
    </source>
</evidence>
<accession>X1C8B9</accession>
<name>X1C8B9_9ZZZZ</name>
<keyword evidence="1" id="KW-0812">Transmembrane</keyword>